<keyword evidence="2" id="KW-1185">Reference proteome</keyword>
<dbReference type="AlphaFoldDB" id="A0A5P8E9R5"/>
<gene>
    <name evidence="1" type="ORF">C7Y71_011675</name>
</gene>
<name>A0A5P8E9R5_9BACT</name>
<protein>
    <submittedName>
        <fullName evidence="1">Uncharacterized protein</fullName>
    </submittedName>
</protein>
<proteinExistence type="predicted"/>
<dbReference type="Proteomes" id="UP000249375">
    <property type="component" value="Chromosome"/>
</dbReference>
<dbReference type="KEGG" id="alq:C7Y71_011675"/>
<dbReference type="EMBL" id="CP033459">
    <property type="protein sequence ID" value="QFQ13610.1"/>
    <property type="molecule type" value="Genomic_DNA"/>
</dbReference>
<accession>A0A5P8E9R5</accession>
<reference evidence="1 2" key="1">
    <citation type="submission" date="2018-11" db="EMBL/GenBank/DDBJ databases">
        <authorList>
            <person name="Na S.W."/>
            <person name="Baik M."/>
        </authorList>
    </citation>
    <scope>NUCLEOTIDE SEQUENCE [LARGE SCALE GENOMIC DNA]</scope>
    <source>
        <strain evidence="1 2">E39</strain>
    </source>
</reference>
<evidence type="ECO:0000313" key="2">
    <source>
        <dbReference type="Proteomes" id="UP000249375"/>
    </source>
</evidence>
<organism evidence="1 2">
    <name type="scientific">Pseudoprevotella muciniphila</name>
    <dbReference type="NCBI Taxonomy" id="2133944"/>
    <lineage>
        <taxon>Bacteria</taxon>
        <taxon>Pseudomonadati</taxon>
        <taxon>Bacteroidota</taxon>
        <taxon>Bacteroidia</taxon>
        <taxon>Bacteroidales</taxon>
        <taxon>Prevotellaceae</taxon>
        <taxon>Pseudoprevotella</taxon>
    </lineage>
</organism>
<evidence type="ECO:0000313" key="1">
    <source>
        <dbReference type="EMBL" id="QFQ13610.1"/>
    </source>
</evidence>
<sequence>MKQHSDTAYKTTDHLGKNLIWSLLTVVAALSSLEVAAHPAGVTYEKTDAAIVVQQLAVQIARFEQNAQTKRVVVPADYMSVTSFENAVTRNSRQTLYETDYVTPIVSPSLRIRAPNV</sequence>
<dbReference type="RefSeq" id="WP_111899131.1">
    <property type="nucleotide sequence ID" value="NZ_CP033459.1"/>
</dbReference>